<proteinExistence type="predicted"/>
<dbReference type="Proteomes" id="UP000233343">
    <property type="component" value="Unassembled WGS sequence"/>
</dbReference>
<dbReference type="AlphaFoldDB" id="A0A2N0ZEB2"/>
<keyword evidence="2" id="KW-1185">Reference proteome</keyword>
<organism evidence="1 2">
    <name type="scientific">Cytobacillus horneckiae</name>
    <dbReference type="NCBI Taxonomy" id="549687"/>
    <lineage>
        <taxon>Bacteria</taxon>
        <taxon>Bacillati</taxon>
        <taxon>Bacillota</taxon>
        <taxon>Bacilli</taxon>
        <taxon>Bacillales</taxon>
        <taxon>Bacillaceae</taxon>
        <taxon>Cytobacillus</taxon>
    </lineage>
</organism>
<comment type="caution">
    <text evidence="1">The sequence shown here is derived from an EMBL/GenBank/DDBJ whole genome shotgun (WGS) entry which is preliminary data.</text>
</comment>
<evidence type="ECO:0000313" key="2">
    <source>
        <dbReference type="Proteomes" id="UP000233343"/>
    </source>
</evidence>
<dbReference type="EMBL" id="PISD01000036">
    <property type="protein sequence ID" value="PKG27848.1"/>
    <property type="molecule type" value="Genomic_DNA"/>
</dbReference>
<gene>
    <name evidence="1" type="ORF">CWS20_17310</name>
</gene>
<reference evidence="1 2" key="1">
    <citation type="journal article" date="2010" name="Int. J. Syst. Evol. Microbiol.">
        <title>Bacillus horneckiae sp. nov., isolated from a spacecraft-assembly clean room.</title>
        <authorList>
            <person name="Vaishampayan P."/>
            <person name="Probst A."/>
            <person name="Krishnamurthi S."/>
            <person name="Ghosh S."/>
            <person name="Osman S."/>
            <person name="McDowall A."/>
            <person name="Ruckmani A."/>
            <person name="Mayilraj S."/>
            <person name="Venkateswaran K."/>
        </authorList>
    </citation>
    <scope>NUCLEOTIDE SEQUENCE [LARGE SCALE GENOMIC DNA]</scope>
    <source>
        <strain evidence="2">1PO1SC</strain>
    </source>
</reference>
<evidence type="ECO:0000313" key="1">
    <source>
        <dbReference type="EMBL" id="PKG27848.1"/>
    </source>
</evidence>
<protein>
    <submittedName>
        <fullName evidence="1">Uncharacterized protein</fullName>
    </submittedName>
</protein>
<sequence>MLKQVKVEFISEGWSPPGEIYHENGIVFDNDIVLAVDDIGGVSIYNLVEMKGDDVAIVADYESLECDRDLLINLILNNGGI</sequence>
<accession>A0A2N0ZEB2</accession>
<dbReference type="RefSeq" id="WP_066190577.1">
    <property type="nucleotide sequence ID" value="NZ_JARMMB010000032.1"/>
</dbReference>
<name>A0A2N0ZEB2_9BACI</name>